<dbReference type="EMBL" id="LAZP02000147">
    <property type="protein sequence ID" value="PFH60158.1"/>
    <property type="molecule type" value="Genomic_DNA"/>
</dbReference>
<dbReference type="GO" id="GO:0006508">
    <property type="term" value="P:proteolysis"/>
    <property type="evidence" value="ECO:0007669"/>
    <property type="project" value="UniProtKB-KW"/>
</dbReference>
<protein>
    <recommendedName>
        <fullName evidence="2">ubiquitinyl hydrolase 1</fullName>
        <ecNumber evidence="2">3.4.19.12</ecNumber>
    </recommendedName>
</protein>
<evidence type="ECO:0000256" key="4">
    <source>
        <dbReference type="ARBA" id="ARBA00022786"/>
    </source>
</evidence>
<dbReference type="InterPro" id="IPR022105">
    <property type="entry name" value="DUF3645"/>
</dbReference>
<dbReference type="Proteomes" id="UP000037136">
    <property type="component" value="Unassembled WGS sequence"/>
</dbReference>
<dbReference type="EC" id="3.4.19.12" evidence="2"/>
<evidence type="ECO:0000256" key="5">
    <source>
        <dbReference type="ARBA" id="ARBA00022801"/>
    </source>
</evidence>
<reference evidence="12 13" key="1">
    <citation type="journal article" date="2015" name="BMC Genomics">
        <title>Gene expression during zombie ant biting behavior reflects the complexity underlying fungal parasitic behavioral manipulation.</title>
        <authorList>
            <person name="de Bekker C."/>
            <person name="Ohm R.A."/>
            <person name="Loreto R.G."/>
            <person name="Sebastian A."/>
            <person name="Albert I."/>
            <person name="Merrow M."/>
            <person name="Brachmann A."/>
            <person name="Hughes D.P."/>
        </authorList>
    </citation>
    <scope>NUCLEOTIDE SEQUENCE [LARGE SCALE GENOMIC DNA]</scope>
    <source>
        <strain evidence="12 13">SC16a</strain>
    </source>
</reference>
<keyword evidence="5" id="KW-0378">Hydrolase</keyword>
<keyword evidence="13" id="KW-1185">Reference proteome</keyword>
<evidence type="ECO:0000256" key="1">
    <source>
        <dbReference type="ARBA" id="ARBA00000707"/>
    </source>
</evidence>
<feature type="domain" description="DUF3638" evidence="9">
    <location>
        <begin position="2035"/>
        <end position="2253"/>
    </location>
</feature>
<dbReference type="Pfam" id="PF20255">
    <property type="entry name" value="DUF6606"/>
    <property type="match status" value="1"/>
</dbReference>
<dbReference type="Pfam" id="PF12340">
    <property type="entry name" value="DUF3638"/>
    <property type="match status" value="1"/>
</dbReference>
<comment type="catalytic activity">
    <reaction evidence="1">
        <text>Thiol-dependent hydrolysis of ester, thioester, amide, peptide and isopeptide bonds formed by the C-terminal Gly of ubiquitin (a 76-residue protein attached to proteins as an intracellular targeting signal).</text>
        <dbReference type="EC" id="3.4.19.12"/>
    </reaction>
</comment>
<dbReference type="GO" id="GO:0004843">
    <property type="term" value="F:cysteine-type deubiquitinase activity"/>
    <property type="evidence" value="ECO:0007669"/>
    <property type="project" value="UniProtKB-EC"/>
</dbReference>
<evidence type="ECO:0000313" key="13">
    <source>
        <dbReference type="Proteomes" id="UP000037136"/>
    </source>
</evidence>
<dbReference type="STRING" id="268505.A0A2A9PFP8"/>
<evidence type="ECO:0000259" key="11">
    <source>
        <dbReference type="Pfam" id="PF20255"/>
    </source>
</evidence>
<dbReference type="InterPro" id="IPR046541">
    <property type="entry name" value="DUF6606"/>
</dbReference>
<keyword evidence="4" id="KW-0833">Ubl conjugation pathway</keyword>
<evidence type="ECO:0000259" key="10">
    <source>
        <dbReference type="Pfam" id="PF12359"/>
    </source>
</evidence>
<organism evidence="12 13">
    <name type="scientific">Ophiocordyceps unilateralis</name>
    <name type="common">Zombie-ant fungus</name>
    <name type="synonym">Torrubia unilateralis</name>
    <dbReference type="NCBI Taxonomy" id="268505"/>
    <lineage>
        <taxon>Eukaryota</taxon>
        <taxon>Fungi</taxon>
        <taxon>Dikarya</taxon>
        <taxon>Ascomycota</taxon>
        <taxon>Pezizomycotina</taxon>
        <taxon>Sordariomycetes</taxon>
        <taxon>Hypocreomycetidae</taxon>
        <taxon>Hypocreales</taxon>
        <taxon>Ophiocordycipitaceae</taxon>
        <taxon>Ophiocordyceps</taxon>
    </lineage>
</organism>
<accession>A0A2A9PFP8</accession>
<feature type="region of interest" description="Disordered" evidence="8">
    <location>
        <begin position="1882"/>
        <end position="1901"/>
    </location>
</feature>
<evidence type="ECO:0000256" key="6">
    <source>
        <dbReference type="ARBA" id="ARBA00022807"/>
    </source>
</evidence>
<sequence>MDFPSLQALEFAVHNIFLPPQLPQHGDDAEAATANEIWLLKVVSHALELYHDNIQSEHQSAVLVAIQGIRRLRSVTEADGSVDSDNLVQQVRDLAERDGLLPVFVKAQNAGIVINRKQDSVIFEPFELAPTNGSVTQTIGRLQRRFPASSIALSLADLRSTEFQDELTHVLTKMSYQQVAKMKAKARKAGEDHIEERETTNPDVVTGFLASVLCAMGNRVEERLIQKNTREEVLLDSGALHPWRRSPLWLFVRVTIQLCLTRMAPSAALYKEFMVVLLTVILRSDKAQQLHSDVLYCMTAKISRRLMKLHDQQSGTSPWLAIVQETLSATRSRIQGRWDKVLEATRTCSEMQPVSSKEIVKATNASYPCLDDFIQQISLRQSVKIEDTFVPTRMSFDINEKTVPSLSSSTPDDVQFHLIAFESWVEMHLRAWLDTNLNETTTCALLCQALQDYHRLASSLYDQNPEAMSCMILTIMELWVAADQSACQHYELLLAYDPEIPSELLQSLLLLAKDQMERLADVEAYVKDRKEKTKYRRVSIYTSFGEAESFSVKYFQNSARHRQLLQSIEQEAETERREKTAEFHKLRSEFGRLMALVRASNCSCHRRRTSESERNQKQVCDRCKNKRTAESMTIYVHEWPLPAKRSQAESAVFELDVPGPFGSWREMSLYCKVNVLKSRYEETREIIIPQWDLERYLSPWFKAQDGCRIKLATTTKPHRGTHRRFKPIATAKAEEVLVANGMKYCYYDLNQGKIMSMTKTYDITPDMLSYRLSERHASLQVFMLRSFLKPSGLPPNEVISRQAACPDDLSLEEFKAMASITLGYRIQWCNILTNLYAASLPLDKFDTVLVLLQASLQAGPPSEDAAYRAGHELLGVRFFAKRLVQGLKLALKRIKKNWESCYALSAFVSLAARLLSLSPSASVSEKSLEFLSKCRKVALRWLHGLQKRTKQSVDDKQRAELLERTFQVAHVCLSTFDVHYRHLQKILETSSSSSVMIESAMSIHLTMQSGWDSEDAVAFDRLFMQRWRRFMYRCKDILLHEIVHRQNRCLDIAIQGVWPAYSGGQGWSTPSSDNDDWIVTRTSTASGSLSVQFNLLTAELLVNGRPLSRLPSHYEKHADYETFFGKTLVQALPTDLPGMEFSAKQPFDGFVVHLGISESHLLLVAIKKAEILDLVPSRVLDKLLPYNFVNDYVHWYHRDTQTIEFRPKMAPWDSSSCGWKLKKECSSWVMMKDQQVLVNPASNVAKRLFGLLWPLEARLHMSMSYDSRTRRISIHLPRLQLDFFLPPDSTQIHSRQFRGMYIDPVQGIDTLVGLASKLVLRNLQGKRKVLLPNGRVYWTATTGVEHHISVTIDQASSNKAHPFDVDVVLGRLVDCGDLQSKLRLCYLHALTSSCLPDPLTGRTGTEESLTILNSAAVLSFQRLSGDNLDLLDAIARLSPRRAHYPPNECLFERMTWDSRLSFLSQHGHFYQCVQEILNRANRTKFFHPEDYIKPWPLNFVNPRLLERHLIRASVFHLEDFGAKDHTVTKDATYAARDALQLAGPSALAFRVTKSIYDGRTTLFESVDDDFQDAIWDCLSFQEVTGAEDADPDLWAENLITYDERWLGDFEALMSTYWCQLQVTFNDTKRSLNKFELLFCLSAMAYSDDCNSGVLQALVLLATSTAFRRISPPPGNSFDLERGAKADVDSIETIADQHLLPFQASPEAKLAANEGESGKELRQRREGLYFTNRSDAVRRFAAAVAKQWPARMPQCGRKSGFGKYIKLREAMKSVRETWQVWSQNRNFYGYLKKVCDTLTTEHSVEAIPVPEASSSTETAAFSRTQHVRAFVTERDLFAGQVAVVAPAVDDSNHLLSTGGSNEKETLDFSRLSALVQRLREQASYGKQRAQHKKQRATHNNELDYADDLEESTEALKNAKPQPSLQCLSDDVHREALRRSLDTCRHRVDLIYETLKEAARLNQVGAEFMAPRITPILFLRQLCRKRWQSLPQQWKHAISAYGLALVQRRRAERLVSLSAKLDKNRGEIVKELVNPGHMNWDPLAFPESLLLEVESGITIRANQESIAANMRAPPSNENATMQLNMGEGKSSVIVPIVAAHLADGTRLVRVIAAKPQAKELHRTLVAKLGGLLEHRVYHMPFFRSMKPEGCDLQAMTMECIKNGGVLLVQPEHILSYQLMGIEHCLSQINQGTLDNQHLFNTHTRDIVDESDENFSVHFELVYTIGSQRPVELSPDRWTLTQRVLGLLAQKAQTVQERFPDAVELTVYRGGRFPRIRILRPDAAKFLLDTLAEEICQVGLQNFPIATQPPEVRRHVVNYISLSSLSAEQAAAVEESSGFWTKTTKGPLLLLRGLIAGGVLEFALGQKRWRVNYGLCPSRRPKTRLAVPYRAKDCPTPRSEFSHTDIVIVLTCLSYYYGGLSDDDLFLAFSHLRQSDQAEIEYSRWVRGVESLSESFRVLGGVNTGDSQQMKRHIFPSIRFAKGAIDYFLKHIVFAKEIREFPQKLSASGWDLGKRKKHPTTGFSGTNDSRHLLPLDVKHLDLEDQKHTNALVLGRLLQPESTLAYIPRRTGNASDAEVLLDLMDSLEPPVQVMLDVGAQILELTNIQVAQAWLKRRSAETQNKEAAIFFDDVDELCVIDRHGRVEKLQTSPYAQQLDVCLVFLDETHTRGTDLRLPRDYRAAVTLGANLTKDKLVQACMRMRKLGQNQSVVFCVPNEIRIKIQESCRTSGSISVLDILLWSISETHADTRRSLPLWALQGARFDQGSEIWKDVESDVASGIKMTLDQAEAFLEDEMQTLEYRYRPHFSADDGPLANPQTQRLAEIKQRCEQFDCQGLFTRSALLQEQERELAPENEQEKQVERPEMAAAIDHQIHPDVRRFIATGQISTSSRALMPAFRTLEETSAIKHFDVGELPPGLWATADYKRTVKPTAGVFCADSYQRPIQWILSNGGTRGTVTQLVVISPYEAHELWPEVTKSTHVVLHTYTPRSNLAFPALDDLTLYTVPRLKAGWKLPNTLRHLLNLFAGQIYFSSVDDYRETCEMLNLAWHPAREGMTIEADGFISQSEPGAARWMMTKSPIKFLAVLLTRIRRDCGSIDKSHWGSILGGGFLDESDFVQRDTRRRDDDGDVIMSGL</sequence>
<gene>
    <name evidence="12" type="ORF">XA68_11372</name>
</gene>
<keyword evidence="3" id="KW-0645">Protease</keyword>
<name>A0A2A9PFP8_OPHUN</name>
<feature type="domain" description="DUF3645" evidence="10">
    <location>
        <begin position="2376"/>
        <end position="2408"/>
    </location>
</feature>
<proteinExistence type="predicted"/>
<dbReference type="PANTHER" id="PTHR13367">
    <property type="entry name" value="UBIQUITIN THIOESTERASE"/>
    <property type="match status" value="1"/>
</dbReference>
<evidence type="ECO:0000256" key="7">
    <source>
        <dbReference type="SAM" id="Coils"/>
    </source>
</evidence>
<evidence type="ECO:0000313" key="12">
    <source>
        <dbReference type="EMBL" id="PFH60158.1"/>
    </source>
</evidence>
<keyword evidence="7" id="KW-0175">Coiled coil</keyword>
<dbReference type="InterPro" id="IPR051346">
    <property type="entry name" value="OTU_Deubiquitinase"/>
</dbReference>
<dbReference type="PANTHER" id="PTHR13367:SF34">
    <property type="match status" value="1"/>
</dbReference>
<evidence type="ECO:0000256" key="2">
    <source>
        <dbReference type="ARBA" id="ARBA00012759"/>
    </source>
</evidence>
<evidence type="ECO:0000256" key="3">
    <source>
        <dbReference type="ARBA" id="ARBA00022670"/>
    </source>
</evidence>
<dbReference type="InterPro" id="IPR022099">
    <property type="entry name" value="DUF3638"/>
</dbReference>
<comment type="caution">
    <text evidence="12">The sequence shown here is derived from an EMBL/GenBank/DDBJ whole genome shotgun (WGS) entry which is preliminary data.</text>
</comment>
<feature type="coiled-coil region" evidence="7">
    <location>
        <begin position="558"/>
        <end position="589"/>
    </location>
</feature>
<keyword evidence="6" id="KW-0788">Thiol protease</keyword>
<dbReference type="OrthoDB" id="3182339at2759"/>
<evidence type="ECO:0000256" key="8">
    <source>
        <dbReference type="SAM" id="MobiDB-lite"/>
    </source>
</evidence>
<feature type="domain" description="DUF6606" evidence="11">
    <location>
        <begin position="13"/>
        <end position="282"/>
    </location>
</feature>
<evidence type="ECO:0000259" key="9">
    <source>
        <dbReference type="Pfam" id="PF12340"/>
    </source>
</evidence>
<dbReference type="Pfam" id="PF12359">
    <property type="entry name" value="DUF3645"/>
    <property type="match status" value="1"/>
</dbReference>
<reference evidence="12 13" key="2">
    <citation type="journal article" date="2017" name="Sci. Rep.">
        <title>Ant-infecting Ophiocordyceps genomes reveal a high diversity of potential behavioral manipulation genes and a possible major role for enterotoxins.</title>
        <authorList>
            <person name="de Bekker C."/>
            <person name="Ohm R.A."/>
            <person name="Evans H.C."/>
            <person name="Brachmann A."/>
            <person name="Hughes D.P."/>
        </authorList>
    </citation>
    <scope>NUCLEOTIDE SEQUENCE [LARGE SCALE GENOMIC DNA]</scope>
    <source>
        <strain evidence="12 13">SC16a</strain>
    </source>
</reference>